<reference evidence="2 3" key="1">
    <citation type="submission" date="2023-08" db="EMBL/GenBank/DDBJ databases">
        <title>Draft genome sequence of Algoriphagus confluentis.</title>
        <authorList>
            <person name="Takatani N."/>
            <person name="Hosokawa M."/>
            <person name="Sawabe T."/>
        </authorList>
    </citation>
    <scope>NUCLEOTIDE SEQUENCE [LARGE SCALE GENOMIC DNA]</scope>
    <source>
        <strain evidence="2 3">NBRC 111222</strain>
    </source>
</reference>
<evidence type="ECO:0000313" key="2">
    <source>
        <dbReference type="EMBL" id="GMQ29744.1"/>
    </source>
</evidence>
<dbReference type="EMBL" id="BTPD01000007">
    <property type="protein sequence ID" value="GMQ29744.1"/>
    <property type="molecule type" value="Genomic_DNA"/>
</dbReference>
<dbReference type="Proteomes" id="UP001338309">
    <property type="component" value="Unassembled WGS sequence"/>
</dbReference>
<proteinExistence type="predicted"/>
<protein>
    <recommendedName>
        <fullName evidence="4">DUF805 domain-containing protein</fullName>
    </recommendedName>
</protein>
<sequence length="117" mass="13863">MNAILKPEGRITRRRYLTLFMFFYFTNILSLMMIWQSYHQEAWPTFFSFSIILIASIVILLIQAIKRLHDIGMDWRYALYLMIPPPVNFIGFIWLAVKKGEDGPNPYGPDPRKTDLF</sequence>
<gene>
    <name evidence="2" type="ORF">Aconfl_23870</name>
</gene>
<keyword evidence="1" id="KW-0472">Membrane</keyword>
<dbReference type="PANTHER" id="PTHR34980">
    <property type="entry name" value="INNER MEMBRANE PROTEIN-RELATED-RELATED"/>
    <property type="match status" value="1"/>
</dbReference>
<dbReference type="Pfam" id="PF05656">
    <property type="entry name" value="DUF805"/>
    <property type="match status" value="1"/>
</dbReference>
<accession>A0ABQ6PP42</accession>
<feature type="transmembrane region" description="Helical" evidence="1">
    <location>
        <begin position="42"/>
        <end position="65"/>
    </location>
</feature>
<organism evidence="2 3">
    <name type="scientific">Algoriphagus confluentis</name>
    <dbReference type="NCBI Taxonomy" id="1697556"/>
    <lineage>
        <taxon>Bacteria</taxon>
        <taxon>Pseudomonadati</taxon>
        <taxon>Bacteroidota</taxon>
        <taxon>Cytophagia</taxon>
        <taxon>Cytophagales</taxon>
        <taxon>Cyclobacteriaceae</taxon>
        <taxon>Algoriphagus</taxon>
    </lineage>
</organism>
<evidence type="ECO:0000256" key="1">
    <source>
        <dbReference type="SAM" id="Phobius"/>
    </source>
</evidence>
<keyword evidence="1" id="KW-1133">Transmembrane helix</keyword>
<keyword evidence="3" id="KW-1185">Reference proteome</keyword>
<comment type="caution">
    <text evidence="2">The sequence shown here is derived from an EMBL/GenBank/DDBJ whole genome shotgun (WGS) entry which is preliminary data.</text>
</comment>
<dbReference type="RefSeq" id="WP_338224464.1">
    <property type="nucleotide sequence ID" value="NZ_BTPD01000007.1"/>
</dbReference>
<dbReference type="PANTHER" id="PTHR34980:SF3">
    <property type="entry name" value="BLR8105 PROTEIN"/>
    <property type="match status" value="1"/>
</dbReference>
<feature type="transmembrane region" description="Helical" evidence="1">
    <location>
        <begin position="16"/>
        <end position="36"/>
    </location>
</feature>
<evidence type="ECO:0000313" key="3">
    <source>
        <dbReference type="Proteomes" id="UP001338309"/>
    </source>
</evidence>
<dbReference type="InterPro" id="IPR008523">
    <property type="entry name" value="DUF805"/>
</dbReference>
<keyword evidence="1" id="KW-0812">Transmembrane</keyword>
<evidence type="ECO:0008006" key="4">
    <source>
        <dbReference type="Google" id="ProtNLM"/>
    </source>
</evidence>
<feature type="transmembrane region" description="Helical" evidence="1">
    <location>
        <begin position="77"/>
        <end position="97"/>
    </location>
</feature>
<name>A0ABQ6PP42_9BACT</name>